<protein>
    <submittedName>
        <fullName evidence="1">14992_t:CDS:1</fullName>
    </submittedName>
</protein>
<reference evidence="1" key="1">
    <citation type="submission" date="2021-06" db="EMBL/GenBank/DDBJ databases">
        <authorList>
            <person name="Kallberg Y."/>
            <person name="Tangrot J."/>
            <person name="Rosling A."/>
        </authorList>
    </citation>
    <scope>NUCLEOTIDE SEQUENCE</scope>
    <source>
        <strain evidence="1">UK204</strain>
    </source>
</reference>
<organism evidence="1 2">
    <name type="scientific">Funneliformis caledonium</name>
    <dbReference type="NCBI Taxonomy" id="1117310"/>
    <lineage>
        <taxon>Eukaryota</taxon>
        <taxon>Fungi</taxon>
        <taxon>Fungi incertae sedis</taxon>
        <taxon>Mucoromycota</taxon>
        <taxon>Glomeromycotina</taxon>
        <taxon>Glomeromycetes</taxon>
        <taxon>Glomerales</taxon>
        <taxon>Glomeraceae</taxon>
        <taxon>Funneliformis</taxon>
    </lineage>
</organism>
<sequence length="132" mass="14953">SDKTLRDKSYKKALDLINEAHQKDFLTIILGDFNADQSRPSNPLNSKAFFTSLDNLHMVNNLDLVKNQKSYDDLITYETSTGHFTIDHIFIHSSLIPDLIDQTVEKVDKDLSDHTIVVATLSSTIIKLSFTQ</sequence>
<dbReference type="Gene3D" id="3.60.10.10">
    <property type="entry name" value="Endonuclease/exonuclease/phosphatase"/>
    <property type="match status" value="1"/>
</dbReference>
<comment type="caution">
    <text evidence="1">The sequence shown here is derived from an EMBL/GenBank/DDBJ whole genome shotgun (WGS) entry which is preliminary data.</text>
</comment>
<dbReference type="OrthoDB" id="384893at2759"/>
<dbReference type="SUPFAM" id="SSF56219">
    <property type="entry name" value="DNase I-like"/>
    <property type="match status" value="1"/>
</dbReference>
<dbReference type="Proteomes" id="UP000789570">
    <property type="component" value="Unassembled WGS sequence"/>
</dbReference>
<gene>
    <name evidence="1" type="ORF">FCALED_LOCUS16407</name>
</gene>
<dbReference type="InterPro" id="IPR036691">
    <property type="entry name" value="Endo/exonu/phosph_ase_sf"/>
</dbReference>
<feature type="non-terminal residue" evidence="1">
    <location>
        <position position="1"/>
    </location>
</feature>
<feature type="non-terminal residue" evidence="1">
    <location>
        <position position="132"/>
    </location>
</feature>
<dbReference type="EMBL" id="CAJVPQ010018949">
    <property type="protein sequence ID" value="CAG8752817.1"/>
    <property type="molecule type" value="Genomic_DNA"/>
</dbReference>
<accession>A0A9N9IW18</accession>
<name>A0A9N9IW18_9GLOM</name>
<evidence type="ECO:0000313" key="2">
    <source>
        <dbReference type="Proteomes" id="UP000789570"/>
    </source>
</evidence>
<evidence type="ECO:0000313" key="1">
    <source>
        <dbReference type="EMBL" id="CAG8752817.1"/>
    </source>
</evidence>
<keyword evidence="2" id="KW-1185">Reference proteome</keyword>
<proteinExistence type="predicted"/>
<dbReference type="AlphaFoldDB" id="A0A9N9IW18"/>